<keyword evidence="2" id="KW-1185">Reference proteome</keyword>
<protein>
    <submittedName>
        <fullName evidence="1">Uncharacterized protein</fullName>
    </submittedName>
</protein>
<comment type="caution">
    <text evidence="1">The sequence shown here is derived from an EMBL/GenBank/DDBJ whole genome shotgun (WGS) entry which is preliminary data.</text>
</comment>
<sequence>MNQALLARRRESGNDFFGGRGIMSLSAIIFSSEQLAVGDFKEVILADGGYVSSGKPFWGSISEGDSDIWLALHSKDVIDEFYDAEYLQEWEDVLGAVPQVMIEVDLDHTEHAKLMYLKVFLSFAKAWPCILHDVDDAVLSYSSVLEKYKALLG</sequence>
<organism evidence="1 2">
    <name type="scientific">Pseudomonas petroselini</name>
    <dbReference type="NCBI Taxonomy" id="2899822"/>
    <lineage>
        <taxon>Bacteria</taxon>
        <taxon>Pseudomonadati</taxon>
        <taxon>Pseudomonadota</taxon>
        <taxon>Gammaproteobacteria</taxon>
        <taxon>Pseudomonadales</taxon>
        <taxon>Pseudomonadaceae</taxon>
        <taxon>Pseudomonas</taxon>
    </lineage>
</organism>
<name>A0ABS8QZP1_9PSED</name>
<dbReference type="EMBL" id="JAJOZI010000125">
    <property type="protein sequence ID" value="MCD7040941.1"/>
    <property type="molecule type" value="Genomic_DNA"/>
</dbReference>
<gene>
    <name evidence="1" type="ORF">LRQ20_21820</name>
</gene>
<reference evidence="1 2" key="1">
    <citation type="journal article" date="2022" name="Int. J. Syst. Evol. Microbiol.">
        <title>Pseudomonas petroselini sp. nov., a pathogen causing bacterial rot of parsley in Japan.</title>
        <authorList>
            <person name="Sawada H."/>
            <person name="Fujikawa T."/>
            <person name="Osada S."/>
            <person name="Satou M."/>
        </authorList>
    </citation>
    <scope>NUCLEOTIDE SEQUENCE [LARGE SCALE GENOMIC DNA]</scope>
    <source>
        <strain evidence="1 2">MAFF 311096</strain>
    </source>
</reference>
<evidence type="ECO:0000313" key="1">
    <source>
        <dbReference type="EMBL" id="MCD7040941.1"/>
    </source>
</evidence>
<reference evidence="1 2" key="2">
    <citation type="journal article" date="2023" name="Plant Pathol.">
        <title>Dismantling and reorganizing Pseudomonas marginalis sensu#lato.</title>
        <authorList>
            <person name="Sawada H."/>
            <person name="Fujikawa T."/>
            <person name="Satou M."/>
        </authorList>
    </citation>
    <scope>NUCLEOTIDE SEQUENCE [LARGE SCALE GENOMIC DNA]</scope>
    <source>
        <strain evidence="1 2">MAFF 311096</strain>
    </source>
</reference>
<accession>A0ABS8QZP1</accession>
<proteinExistence type="predicted"/>
<dbReference type="RefSeq" id="WP_231809293.1">
    <property type="nucleotide sequence ID" value="NZ_JAJOZG010000059.1"/>
</dbReference>
<dbReference type="Proteomes" id="UP001154922">
    <property type="component" value="Unassembled WGS sequence"/>
</dbReference>
<evidence type="ECO:0000313" key="2">
    <source>
        <dbReference type="Proteomes" id="UP001154922"/>
    </source>
</evidence>